<keyword evidence="5" id="KW-0449">Lipoprotein</keyword>
<dbReference type="EMBL" id="CP002304">
    <property type="protein sequence ID" value="ADQ15222.1"/>
    <property type="molecule type" value="Genomic_DNA"/>
</dbReference>
<keyword evidence="3" id="KW-0472">Membrane</keyword>
<reference evidence="6 7" key="1">
    <citation type="submission" date="2010-11" db="EMBL/GenBank/DDBJ databases">
        <title>Complete sequence of Halanaerobium sp. sapolanicus.</title>
        <authorList>
            <consortium name="US DOE Joint Genome Institute"/>
            <person name="Lucas S."/>
            <person name="Copeland A."/>
            <person name="Lapidus A."/>
            <person name="Cheng J.-F."/>
            <person name="Bruce D."/>
            <person name="Goodwin L."/>
            <person name="Pitluck S."/>
            <person name="Davenport K."/>
            <person name="Detter J.C."/>
            <person name="Han C."/>
            <person name="Tapia R."/>
            <person name="Land M."/>
            <person name="Hauser L."/>
            <person name="Jeffries C."/>
            <person name="Kyrpides N."/>
            <person name="Ivanova N."/>
            <person name="Mikhailova N."/>
            <person name="Begemann M.B."/>
            <person name="Mormile M.R."/>
            <person name="Wall J.D."/>
            <person name="Elias D.A."/>
            <person name="Woyke T."/>
        </authorList>
    </citation>
    <scope>NUCLEOTIDE SEQUENCE [LARGE SCALE GENOMIC DNA]</scope>
    <source>
        <strain evidence="7">sapolanicus</strain>
    </source>
</reference>
<dbReference type="PANTHER" id="PTHR41164:SF1">
    <property type="entry name" value="CURLI PRODUCTION ASSEMBLY_TRANSPORT COMPONENT CSGG"/>
    <property type="match status" value="1"/>
</dbReference>
<sequence>MKRKLVQKVVLLFLILTCFVFIGNTAAEDFQEILNASESILSGKPNVTTATQLLAALPDTDIKIPVAVYEFNDKTGQYQSWDSSVVSRGAADMLTTALLRSRQFSIIDRTIFRSFMNEQNLQSEGRLAPDQGPILGEMSGPKYIITGAITEYQVDMQTGGLGFAIGAIGGTRQKAIASTAIDIRVIDITTGEVVWADSLKGEVEGKKVGLQMFSFFGDNIVELETGTGKQEVINLVLRTLIEEAVFDISNSFRGGL</sequence>
<keyword evidence="2" id="KW-0732">Signal</keyword>
<accession>E4RJ02</accession>
<dbReference type="eggNOG" id="COG1462">
    <property type="taxonomic scope" value="Bacteria"/>
</dbReference>
<dbReference type="Pfam" id="PF03783">
    <property type="entry name" value="CsgG"/>
    <property type="match status" value="1"/>
</dbReference>
<evidence type="ECO:0000256" key="2">
    <source>
        <dbReference type="ARBA" id="ARBA00022729"/>
    </source>
</evidence>
<dbReference type="AlphaFoldDB" id="E4RJ02"/>
<keyword evidence="7" id="KW-1185">Reference proteome</keyword>
<evidence type="ECO:0000313" key="7">
    <source>
        <dbReference type="Proteomes" id="UP000007434"/>
    </source>
</evidence>
<dbReference type="HOGENOM" id="CLU_1084891_0_0_9"/>
<dbReference type="GO" id="GO:0030288">
    <property type="term" value="C:outer membrane-bounded periplasmic space"/>
    <property type="evidence" value="ECO:0007669"/>
    <property type="project" value="InterPro"/>
</dbReference>
<evidence type="ECO:0000256" key="4">
    <source>
        <dbReference type="ARBA" id="ARBA00023139"/>
    </source>
</evidence>
<evidence type="ECO:0000256" key="1">
    <source>
        <dbReference type="ARBA" id="ARBA00022475"/>
    </source>
</evidence>
<evidence type="ECO:0000256" key="5">
    <source>
        <dbReference type="ARBA" id="ARBA00023288"/>
    </source>
</evidence>
<dbReference type="STRING" id="656519.Halsa_1804"/>
<dbReference type="Proteomes" id="UP000007434">
    <property type="component" value="Chromosome"/>
</dbReference>
<dbReference type="PANTHER" id="PTHR41164">
    <property type="entry name" value="CURLI PRODUCTION ASSEMBLY/TRANSPORT COMPONENT CSGG"/>
    <property type="match status" value="1"/>
</dbReference>
<proteinExistence type="predicted"/>
<keyword evidence="4" id="KW-0564">Palmitate</keyword>
<evidence type="ECO:0000256" key="3">
    <source>
        <dbReference type="ARBA" id="ARBA00023136"/>
    </source>
</evidence>
<keyword evidence="1" id="KW-1003">Cell membrane</keyword>
<gene>
    <name evidence="6" type="ordered locus">Halsa_1804</name>
</gene>
<dbReference type="InterPro" id="IPR005534">
    <property type="entry name" value="Curli_assmbl/transp-comp_CsgG"/>
</dbReference>
<name>E4RJ02_HALHG</name>
<reference evidence="6 7" key="2">
    <citation type="journal article" date="2011" name="J. Bacteriol.">
        <title>Complete Genome Sequence of the Haloalkaliphilic, Hydrogen Producing Halanaerobium hydrogenoformans.</title>
        <authorList>
            <person name="Brown S.D."/>
            <person name="Begemann M.B."/>
            <person name="Mormile M.R."/>
            <person name="Wall J.D."/>
            <person name="Han C.S."/>
            <person name="Goodwin L.A."/>
            <person name="Pitluck S."/>
            <person name="Land M.L."/>
            <person name="Hauser L.J."/>
            <person name="Elias D.A."/>
        </authorList>
    </citation>
    <scope>NUCLEOTIDE SEQUENCE [LARGE SCALE GENOMIC DNA]</scope>
    <source>
        <strain evidence="7">sapolanicus</strain>
    </source>
</reference>
<evidence type="ECO:0000313" key="6">
    <source>
        <dbReference type="EMBL" id="ADQ15222.1"/>
    </source>
</evidence>
<protein>
    <submittedName>
        <fullName evidence="6">Curli production assembly/transport component CsgG</fullName>
    </submittedName>
</protein>
<dbReference type="OrthoDB" id="1110708at2"/>
<organism evidence="6 7">
    <name type="scientific">Halanaerobium hydrogeniformans</name>
    <name type="common">Halanaerobium sp. (strain sapolanicus)</name>
    <dbReference type="NCBI Taxonomy" id="656519"/>
    <lineage>
        <taxon>Bacteria</taxon>
        <taxon>Bacillati</taxon>
        <taxon>Bacillota</taxon>
        <taxon>Clostridia</taxon>
        <taxon>Halanaerobiales</taxon>
        <taxon>Halanaerobiaceae</taxon>
        <taxon>Halanaerobium</taxon>
    </lineage>
</organism>
<dbReference type="KEGG" id="has:Halsa_1804"/>
<dbReference type="Gene3D" id="3.40.50.10610">
    <property type="entry name" value="ABC-type transport auxiliary lipoprotein component"/>
    <property type="match status" value="2"/>
</dbReference>
<dbReference type="RefSeq" id="WP_013406293.1">
    <property type="nucleotide sequence ID" value="NC_014654.1"/>
</dbReference>